<dbReference type="InterPro" id="IPR012340">
    <property type="entry name" value="NA-bd_OB-fold"/>
</dbReference>
<sequence length="275" mass="29607">MKTASRTEPAFPFYLASNILRGPGGAKPPAFFTGTMDWQDSGTILSIRLHGESSAIVEVFTATHGRHLGVVRGGASRKMAATLMPGSHVALSWRARLEDHLGSFTVEPLASRAGALSDRLALMGLNSVCALLSFVLAEREPHPRLYAATEPLFTVIGQAAEGWVVDYLIWETALLDDLGFGLDLSRCAVTGTRDDLAFVSPRTGRAVSRKGAGDWAPKLLPLPLCLLGQGPATWAEIGQGLTLTGHFLTRFAEEHSRKALPEARRRLIEAIARQG</sequence>
<evidence type="ECO:0000256" key="2">
    <source>
        <dbReference type="ARBA" id="ARBA00021310"/>
    </source>
</evidence>
<dbReference type="InterPro" id="IPR042242">
    <property type="entry name" value="RecO_C"/>
</dbReference>
<dbReference type="PANTHER" id="PTHR33991">
    <property type="entry name" value="DNA REPAIR PROTEIN RECO"/>
    <property type="match status" value="1"/>
</dbReference>
<evidence type="ECO:0000313" key="9">
    <source>
        <dbReference type="EMBL" id="PYF07716.1"/>
    </source>
</evidence>
<dbReference type="SUPFAM" id="SSF50249">
    <property type="entry name" value="Nucleic acid-binding proteins"/>
    <property type="match status" value="1"/>
</dbReference>
<dbReference type="EMBL" id="QJTK01000016">
    <property type="protein sequence ID" value="PYF07716.1"/>
    <property type="molecule type" value="Genomic_DNA"/>
</dbReference>
<keyword evidence="4 7" id="KW-0233">DNA recombination</keyword>
<dbReference type="GO" id="GO:0006310">
    <property type="term" value="P:DNA recombination"/>
    <property type="evidence" value="ECO:0007669"/>
    <property type="project" value="UniProtKB-UniRule"/>
</dbReference>
<dbReference type="GO" id="GO:0043590">
    <property type="term" value="C:bacterial nucleoid"/>
    <property type="evidence" value="ECO:0007669"/>
    <property type="project" value="TreeGrafter"/>
</dbReference>
<accession>A0A318TS90</accession>
<evidence type="ECO:0000256" key="3">
    <source>
        <dbReference type="ARBA" id="ARBA00022763"/>
    </source>
</evidence>
<proteinExistence type="inferred from homology"/>
<evidence type="ECO:0000256" key="1">
    <source>
        <dbReference type="ARBA" id="ARBA00007452"/>
    </source>
</evidence>
<evidence type="ECO:0000256" key="6">
    <source>
        <dbReference type="ARBA" id="ARBA00033409"/>
    </source>
</evidence>
<dbReference type="PANTHER" id="PTHR33991:SF1">
    <property type="entry name" value="DNA REPAIR PROTEIN RECO"/>
    <property type="match status" value="1"/>
</dbReference>
<comment type="similarity">
    <text evidence="1 7">Belongs to the RecO family.</text>
</comment>
<dbReference type="NCBIfam" id="TIGR00613">
    <property type="entry name" value="reco"/>
    <property type="match status" value="1"/>
</dbReference>
<dbReference type="Pfam" id="PF02565">
    <property type="entry name" value="RecO_C"/>
    <property type="match status" value="1"/>
</dbReference>
<dbReference type="Gene3D" id="1.20.1440.120">
    <property type="entry name" value="Recombination protein O, C-terminal domain"/>
    <property type="match status" value="1"/>
</dbReference>
<evidence type="ECO:0000256" key="5">
    <source>
        <dbReference type="ARBA" id="ARBA00023204"/>
    </source>
</evidence>
<organism evidence="9 10">
    <name type="scientific">Rhodobacter viridis</name>
    <dbReference type="NCBI Taxonomy" id="1054202"/>
    <lineage>
        <taxon>Bacteria</taxon>
        <taxon>Pseudomonadati</taxon>
        <taxon>Pseudomonadota</taxon>
        <taxon>Alphaproteobacteria</taxon>
        <taxon>Rhodobacterales</taxon>
        <taxon>Rhodobacter group</taxon>
        <taxon>Rhodobacter</taxon>
    </lineage>
</organism>
<dbReference type="GO" id="GO:0006302">
    <property type="term" value="P:double-strand break repair"/>
    <property type="evidence" value="ECO:0007669"/>
    <property type="project" value="TreeGrafter"/>
</dbReference>
<dbReference type="AlphaFoldDB" id="A0A318TS90"/>
<dbReference type="InterPro" id="IPR003717">
    <property type="entry name" value="RecO"/>
</dbReference>
<dbReference type="Pfam" id="PF11967">
    <property type="entry name" value="RecO_N"/>
    <property type="match status" value="1"/>
</dbReference>
<evidence type="ECO:0000313" key="10">
    <source>
        <dbReference type="Proteomes" id="UP000247727"/>
    </source>
</evidence>
<evidence type="ECO:0000256" key="7">
    <source>
        <dbReference type="HAMAP-Rule" id="MF_00201"/>
    </source>
</evidence>
<dbReference type="InterPro" id="IPR037278">
    <property type="entry name" value="ARFGAP/RecO"/>
</dbReference>
<dbReference type="InterPro" id="IPR022572">
    <property type="entry name" value="DNA_rep/recomb_RecO_N"/>
</dbReference>
<comment type="function">
    <text evidence="7">Involved in DNA repair and RecF pathway recombination.</text>
</comment>
<keyword evidence="3 7" id="KW-0227">DNA damage</keyword>
<name>A0A318TS90_9RHOB</name>
<keyword evidence="10" id="KW-1185">Reference proteome</keyword>
<evidence type="ECO:0000256" key="4">
    <source>
        <dbReference type="ARBA" id="ARBA00023172"/>
    </source>
</evidence>
<keyword evidence="5 7" id="KW-0234">DNA repair</keyword>
<feature type="domain" description="DNA replication/recombination mediator RecO N-terminal" evidence="8">
    <location>
        <begin position="36"/>
        <end position="110"/>
    </location>
</feature>
<dbReference type="Gene3D" id="2.40.50.140">
    <property type="entry name" value="Nucleic acid-binding proteins"/>
    <property type="match status" value="1"/>
</dbReference>
<dbReference type="SUPFAM" id="SSF57863">
    <property type="entry name" value="ArfGap/RecO-like zinc finger"/>
    <property type="match status" value="1"/>
</dbReference>
<dbReference type="HAMAP" id="MF_00201">
    <property type="entry name" value="RecO"/>
    <property type="match status" value="1"/>
</dbReference>
<reference evidence="9 10" key="1">
    <citation type="submission" date="2018-06" db="EMBL/GenBank/DDBJ databases">
        <title>Genomic Encyclopedia of Type Strains, Phase III (KMG-III): the genomes of soil and plant-associated and newly described type strains.</title>
        <authorList>
            <person name="Whitman W."/>
        </authorList>
    </citation>
    <scope>NUCLEOTIDE SEQUENCE [LARGE SCALE GENOMIC DNA]</scope>
    <source>
        <strain evidence="9 10">JA737</strain>
    </source>
</reference>
<dbReference type="Proteomes" id="UP000247727">
    <property type="component" value="Unassembled WGS sequence"/>
</dbReference>
<gene>
    <name evidence="7" type="primary">recO</name>
    <name evidence="9" type="ORF">C8J30_11642</name>
</gene>
<comment type="caution">
    <text evidence="9">The sequence shown here is derived from an EMBL/GenBank/DDBJ whole genome shotgun (WGS) entry which is preliminary data.</text>
</comment>
<protein>
    <recommendedName>
        <fullName evidence="2 7">DNA repair protein RecO</fullName>
    </recommendedName>
    <alternativeName>
        <fullName evidence="6 7">Recombination protein O</fullName>
    </alternativeName>
</protein>
<evidence type="ECO:0000259" key="8">
    <source>
        <dbReference type="Pfam" id="PF11967"/>
    </source>
</evidence>